<dbReference type="InterPro" id="IPR036322">
    <property type="entry name" value="WD40_repeat_dom_sf"/>
</dbReference>
<dbReference type="InterPro" id="IPR015943">
    <property type="entry name" value="WD40/YVTN_repeat-like_dom_sf"/>
</dbReference>
<evidence type="ECO:0000256" key="5">
    <source>
        <dbReference type="SAM" id="MobiDB-lite"/>
    </source>
</evidence>
<accession>A0AAD6NNB0</accession>
<evidence type="ECO:0000256" key="3">
    <source>
        <dbReference type="ARBA" id="ARBA00022737"/>
    </source>
</evidence>
<proteinExistence type="inferred from homology"/>
<dbReference type="InterPro" id="IPR016024">
    <property type="entry name" value="ARM-type_fold"/>
</dbReference>
<dbReference type="PANTHER" id="PTHR12848:SF16">
    <property type="entry name" value="REGULATORY-ASSOCIATED PROTEIN OF MTOR"/>
    <property type="match status" value="1"/>
</dbReference>
<organism evidence="7 8">
    <name type="scientific">Drechslerella dactyloides</name>
    <name type="common">Nematode-trapping fungus</name>
    <name type="synonym">Arthrobotrys dactyloides</name>
    <dbReference type="NCBI Taxonomy" id="74499"/>
    <lineage>
        <taxon>Eukaryota</taxon>
        <taxon>Fungi</taxon>
        <taxon>Dikarya</taxon>
        <taxon>Ascomycota</taxon>
        <taxon>Pezizomycotina</taxon>
        <taxon>Orbiliomycetes</taxon>
        <taxon>Orbiliales</taxon>
        <taxon>Orbiliaceae</taxon>
        <taxon>Drechslerella</taxon>
    </lineage>
</organism>
<dbReference type="InterPro" id="IPR019775">
    <property type="entry name" value="WD40_repeat_CS"/>
</dbReference>
<dbReference type="Gene3D" id="1.25.10.10">
    <property type="entry name" value="Leucine-rich Repeat Variant"/>
    <property type="match status" value="1"/>
</dbReference>
<dbReference type="Pfam" id="PF14538">
    <property type="entry name" value="Raptor_N"/>
    <property type="match status" value="1"/>
</dbReference>
<feature type="repeat" description="WD" evidence="4">
    <location>
        <begin position="1447"/>
        <end position="1489"/>
    </location>
</feature>
<dbReference type="SMART" id="SM01302">
    <property type="entry name" value="Raptor_N"/>
    <property type="match status" value="1"/>
</dbReference>
<evidence type="ECO:0000313" key="8">
    <source>
        <dbReference type="Proteomes" id="UP001221413"/>
    </source>
</evidence>
<dbReference type="Gene3D" id="2.130.10.10">
    <property type="entry name" value="YVTN repeat-like/Quinoprotein amine dehydrogenase"/>
    <property type="match status" value="2"/>
</dbReference>
<name>A0AAD6NNB0_DREDA</name>
<evidence type="ECO:0000256" key="2">
    <source>
        <dbReference type="ARBA" id="ARBA00022574"/>
    </source>
</evidence>
<dbReference type="GO" id="GO:0005737">
    <property type="term" value="C:cytoplasm"/>
    <property type="evidence" value="ECO:0007669"/>
    <property type="project" value="TreeGrafter"/>
</dbReference>
<dbReference type="InterPro" id="IPR004083">
    <property type="entry name" value="Raptor"/>
</dbReference>
<keyword evidence="8" id="KW-1185">Reference proteome</keyword>
<feature type="compositionally biased region" description="Basic and acidic residues" evidence="5">
    <location>
        <begin position="149"/>
        <end position="161"/>
    </location>
</feature>
<evidence type="ECO:0000259" key="6">
    <source>
        <dbReference type="SMART" id="SM01302"/>
    </source>
</evidence>
<dbReference type="EMBL" id="JAQGDS010000001">
    <property type="protein sequence ID" value="KAJ6264115.1"/>
    <property type="molecule type" value="Genomic_DNA"/>
</dbReference>
<evidence type="ECO:0000313" key="7">
    <source>
        <dbReference type="EMBL" id="KAJ6264115.1"/>
    </source>
</evidence>
<dbReference type="PRINTS" id="PR01547">
    <property type="entry name" value="YEAST176DUF"/>
</dbReference>
<gene>
    <name evidence="7" type="ORF">Dda_0257</name>
</gene>
<dbReference type="SUPFAM" id="SSF48371">
    <property type="entry name" value="ARM repeat"/>
    <property type="match status" value="1"/>
</dbReference>
<feature type="compositionally biased region" description="Low complexity" evidence="5">
    <location>
        <begin position="189"/>
        <end position="200"/>
    </location>
</feature>
<dbReference type="Pfam" id="PF00400">
    <property type="entry name" value="WD40"/>
    <property type="match status" value="2"/>
</dbReference>
<keyword evidence="2 4" id="KW-0853">WD repeat</keyword>
<comment type="similarity">
    <text evidence="1">Belongs to the WD repeat RAPTOR family.</text>
</comment>
<dbReference type="PROSITE" id="PS50082">
    <property type="entry name" value="WD_REPEATS_2"/>
    <property type="match status" value="2"/>
</dbReference>
<dbReference type="GO" id="GO:0031929">
    <property type="term" value="P:TOR signaling"/>
    <property type="evidence" value="ECO:0007669"/>
    <property type="project" value="InterPro"/>
</dbReference>
<sequence length="1593" mass="178184">MTSIMFSRIHSGLQPEEAAVVPPHRLLASKSNSRKKLVGNRTFPSPSLDLITPDHHYHRYHRFHRFHPSGPVYSRHTISSVHPRPCERPDLPSDPPGLLPTDPSTTQPSAMTAFQRPNGAPSVAPERRHSSQYHANGNANGNGRLTNGYHHDEPHTRRANEPYRNGSDTGSIRRRNPSLLLHHVSSKDNGPSSSSTPENSGESEEEGVVPTLLTEQFIKRTPAGGLLNGSSMRSGLLRNGSLQRRDSRGNRLSLALVSGQGLVPDTNGHGLSEDMRSSWTEEDNSIPGGDLQLRHGFAEQYNSEEYLQLLEQAFYMYYNDKRHDTGGKPRYTDAAFVQEWRMKDRLKTVSAALGSTHQASRQIYKPLIKRPLTEAIDVVKTNPCAKLECWVDTASHPSPKALEMIGKNLQSQYETLSIRTRYKQYLDPSVEETKKFCCSLRRNAKDERILFHYNGHGVPKPTGSGEIWVFNKNYTQYIPISLYDLQSWLGAPSLFVYDCSDAGNIVANFNRFVEKHEQENRENPSKDPGSSVSYSDCIQLAACGPKETLPMNPDLPADLFTCCLTTPIEIAIRFYVLQNPLPSPVTLDMALKIPGRLQERRTPLGELNWIFTAITDTIAWNILPRPLFKKLFRQDLMVAALFRNFLLAQRIMRVYRCHPVSCPALPSTHHHPLWQSWDLAVETVLSQLPQLLKSQEGGPPFDYQHSSFFSEQLTAFEVYLTQGTANRKPPDQLPIVLQVLLSQVHRLRALILLSKFLDLGPWAVNLALSIGIFPYVLKLLQSAAAELKPVMVFIWARLLAVDPSCQIDLLKDNGYSYFTQILTPNSGIPIQNASEHRAMCAFILSIFCRGFHQGQVVCINPGVLQSCLSHFNEPENPLLRQWACLCISQLWHDYPEAKWLGYKEDAHLKLCAMLVDPVPEVRTAALYAMSTLIGTPDNENGKIAAYEAEMAAAAIHITSDGSSMVRKELVIFLSIFVKRYESKFLVTAFEFLRSELAHMKGAHSGLRDRISDVSEKTIYSSVWTTTMMLSADPYVEIAESASVIVDYIHRAILLSPLGDPTQQIIDEILKIRIRPPKDISLAQAELQASKSAPVSPNPAATDGYFSSTFKRTFSIANSLRNLALGGGGGDITPTAQIPNKLLPNGRQVAGDKQPLAGVKLADGGIFGGYFKKKQPIPKHFVPRTAQEPPVIPLASSFFEWSVEYFREPQMKPTEADEPGSLDYNQRLWRRNRNENIILKTQPQKERASHGKWDAQIGLFNNGGQPIRLVMHQFEDHMVSVDDKDTVSVWDWSKGFRLNQFSNGNPAGTRITDVKFINEDDVALLLTGSGDGVVRIYKSYEDDKNIELVSAWRALTDLLPSNRSSGLVAEWQQGRGALLVGGDMKVIRVWDAPREVCLQDIPARSGSCITSLTSDQVAGNIFVAGFGDGAVRVYDRRLDPYYAMVKVWKEHRAWVTTVHMQRGGLRELVTGSTNGDVKLWDIRNPNSVLNITAHKSGMRSLAVHEHAPVFATGGHNHEIKFWNSNGGSQISSVKPYSTFLHQKGSSPISILQFHPHRMMLACATAGDYHINLYGCDHEYKNMGLDDPTEEMLQL</sequence>
<evidence type="ECO:0000256" key="1">
    <source>
        <dbReference type="ARBA" id="ARBA00009257"/>
    </source>
</evidence>
<evidence type="ECO:0000256" key="4">
    <source>
        <dbReference type="PROSITE-ProRule" id="PRU00221"/>
    </source>
</evidence>
<keyword evidence="3" id="KW-0677">Repeat</keyword>
<comment type="caution">
    <text evidence="7">The sequence shown here is derived from an EMBL/GenBank/DDBJ whole genome shotgun (WGS) entry which is preliminary data.</text>
</comment>
<feature type="domain" description="Raptor N-terminal CASPase-like" evidence="6">
    <location>
        <begin position="345"/>
        <end position="510"/>
    </location>
</feature>
<dbReference type="GO" id="GO:0071230">
    <property type="term" value="P:cellular response to amino acid stimulus"/>
    <property type="evidence" value="ECO:0007669"/>
    <property type="project" value="TreeGrafter"/>
</dbReference>
<dbReference type="GO" id="GO:0009267">
    <property type="term" value="P:cellular response to starvation"/>
    <property type="evidence" value="ECO:0007669"/>
    <property type="project" value="TreeGrafter"/>
</dbReference>
<feature type="repeat" description="WD" evidence="4">
    <location>
        <begin position="1490"/>
        <end position="1531"/>
    </location>
</feature>
<protein>
    <recommendedName>
        <fullName evidence="6">Raptor N-terminal CASPase-like domain-containing protein</fullName>
    </recommendedName>
</protein>
<dbReference type="InterPro" id="IPR001680">
    <property type="entry name" value="WD40_rpt"/>
</dbReference>
<dbReference type="Proteomes" id="UP001221413">
    <property type="component" value="Unassembled WGS sequence"/>
</dbReference>
<reference evidence="7" key="1">
    <citation type="submission" date="2023-01" db="EMBL/GenBank/DDBJ databases">
        <title>The chitinases involved in constricting ring structure development in the nematode-trapping fungus Drechslerella dactyloides.</title>
        <authorList>
            <person name="Wang R."/>
            <person name="Zhang L."/>
            <person name="Tang P."/>
            <person name="Li S."/>
            <person name="Liang L."/>
        </authorList>
    </citation>
    <scope>NUCLEOTIDE SEQUENCE</scope>
    <source>
        <strain evidence="7">YMF1.00031</strain>
    </source>
</reference>
<dbReference type="SMART" id="SM00320">
    <property type="entry name" value="WD40"/>
    <property type="match status" value="5"/>
</dbReference>
<dbReference type="GO" id="GO:0010506">
    <property type="term" value="P:regulation of autophagy"/>
    <property type="evidence" value="ECO:0007669"/>
    <property type="project" value="TreeGrafter"/>
</dbReference>
<feature type="compositionally biased region" description="Polar residues" evidence="5">
    <location>
        <begin position="132"/>
        <end position="145"/>
    </location>
</feature>
<dbReference type="GO" id="GO:0030674">
    <property type="term" value="F:protein-macromolecule adaptor activity"/>
    <property type="evidence" value="ECO:0007669"/>
    <property type="project" value="TreeGrafter"/>
</dbReference>
<dbReference type="PANTHER" id="PTHR12848">
    <property type="entry name" value="REGULATORY-ASSOCIATED PROTEIN OF MTOR"/>
    <property type="match status" value="1"/>
</dbReference>
<dbReference type="InterPro" id="IPR029347">
    <property type="entry name" value="Raptor_N"/>
</dbReference>
<dbReference type="SUPFAM" id="SSF50978">
    <property type="entry name" value="WD40 repeat-like"/>
    <property type="match status" value="1"/>
</dbReference>
<dbReference type="PROSITE" id="PS50294">
    <property type="entry name" value="WD_REPEATS_REGION"/>
    <property type="match status" value="1"/>
</dbReference>
<dbReference type="PROSITE" id="PS00678">
    <property type="entry name" value="WD_REPEATS_1"/>
    <property type="match status" value="1"/>
</dbReference>
<feature type="region of interest" description="Disordered" evidence="5">
    <location>
        <begin position="264"/>
        <end position="285"/>
    </location>
</feature>
<feature type="region of interest" description="Disordered" evidence="5">
    <location>
        <begin position="69"/>
        <end position="209"/>
    </location>
</feature>
<dbReference type="GO" id="GO:0030307">
    <property type="term" value="P:positive regulation of cell growth"/>
    <property type="evidence" value="ECO:0007669"/>
    <property type="project" value="TreeGrafter"/>
</dbReference>
<dbReference type="GO" id="GO:0031931">
    <property type="term" value="C:TORC1 complex"/>
    <property type="evidence" value="ECO:0007669"/>
    <property type="project" value="InterPro"/>
</dbReference>
<dbReference type="InterPro" id="IPR011989">
    <property type="entry name" value="ARM-like"/>
</dbReference>